<evidence type="ECO:0000256" key="6">
    <source>
        <dbReference type="ARBA" id="ARBA00023110"/>
    </source>
</evidence>
<dbReference type="GO" id="GO:0015031">
    <property type="term" value="P:protein transport"/>
    <property type="evidence" value="ECO:0007669"/>
    <property type="project" value="InterPro"/>
</dbReference>
<dbReference type="GO" id="GO:0005737">
    <property type="term" value="C:cytoplasm"/>
    <property type="evidence" value="ECO:0007669"/>
    <property type="project" value="UniProtKB-SubCell"/>
</dbReference>
<evidence type="ECO:0000256" key="8">
    <source>
        <dbReference type="ARBA" id="ARBA00023235"/>
    </source>
</evidence>
<comment type="similarity">
    <text evidence="3">Belongs to the FKBP-type PPIase family. Tig subfamily.</text>
</comment>
<evidence type="ECO:0000256" key="7">
    <source>
        <dbReference type="ARBA" id="ARBA00023186"/>
    </source>
</evidence>
<protein>
    <recommendedName>
        <fullName evidence="5">Trigger factor</fullName>
        <ecNumber evidence="4">5.2.1.8</ecNumber>
    </recommendedName>
    <alternativeName>
        <fullName evidence="9">PPIase</fullName>
    </alternativeName>
</protein>
<organism evidence="12 13">
    <name type="scientific">Candidatus Woesebacteria bacterium GW2011_GWA1_39_21b</name>
    <dbReference type="NCBI Taxonomy" id="1618551"/>
    <lineage>
        <taxon>Bacteria</taxon>
        <taxon>Candidatus Woeseibacteriota</taxon>
    </lineage>
</organism>
<evidence type="ECO:0000259" key="10">
    <source>
        <dbReference type="Pfam" id="PF05697"/>
    </source>
</evidence>
<evidence type="ECO:0000259" key="11">
    <source>
        <dbReference type="Pfam" id="PF05698"/>
    </source>
</evidence>
<dbReference type="PANTHER" id="PTHR30560:SF3">
    <property type="entry name" value="TRIGGER FACTOR-LIKE PROTEIN TIG, CHLOROPLASTIC"/>
    <property type="match status" value="1"/>
</dbReference>
<name>A0A0G0NFF0_9BACT</name>
<sequence length="296" mass="33546">MPAKKTNPKTNTDSVIARSDNGTIQITFTIPFENVKKSRDEAAKEFGKDLEVPGFRKGNAPVDKVIEHVPQNTLLEKTLSKILPKLLADAINVHKIKPAIYPKFELVKAQEGEDWQVRAVTCEIPKIELGDYKKDITGINRAKSLWVPGKVKEEKEPSREEKEQQILKTLIEKINLKVPKVLIEEEVNSRLAKLLERLEKLGLSLESYLASINKTSQTLRQEYEKQSQDAISIDLILSEVAQKENLTIETKDIDAAINAAQADPKLAKELDTPDRRKFIEAILRRRKALDYLTSLM</sequence>
<dbReference type="Proteomes" id="UP000034690">
    <property type="component" value="Unassembled WGS sequence"/>
</dbReference>
<keyword evidence="6" id="KW-0697">Rotamase</keyword>
<dbReference type="GO" id="GO:0003755">
    <property type="term" value="F:peptidyl-prolyl cis-trans isomerase activity"/>
    <property type="evidence" value="ECO:0007669"/>
    <property type="project" value="UniProtKB-KW"/>
</dbReference>
<evidence type="ECO:0000256" key="3">
    <source>
        <dbReference type="ARBA" id="ARBA00005464"/>
    </source>
</evidence>
<keyword evidence="7" id="KW-0143">Chaperone</keyword>
<dbReference type="EC" id="5.2.1.8" evidence="4"/>
<dbReference type="GO" id="GO:0043335">
    <property type="term" value="P:protein unfolding"/>
    <property type="evidence" value="ECO:0007669"/>
    <property type="project" value="TreeGrafter"/>
</dbReference>
<dbReference type="InterPro" id="IPR008880">
    <property type="entry name" value="Trigger_fac_C"/>
</dbReference>
<dbReference type="AlphaFoldDB" id="A0A0G0NFF0"/>
<dbReference type="PANTHER" id="PTHR30560">
    <property type="entry name" value="TRIGGER FACTOR CHAPERONE AND PEPTIDYL-PROLYL CIS/TRANS ISOMERASE"/>
    <property type="match status" value="1"/>
</dbReference>
<dbReference type="Gene3D" id="1.10.3120.10">
    <property type="entry name" value="Trigger factor, C-terminal domain"/>
    <property type="match status" value="1"/>
</dbReference>
<dbReference type="InterPro" id="IPR005215">
    <property type="entry name" value="Trig_fac"/>
</dbReference>
<evidence type="ECO:0000313" key="12">
    <source>
        <dbReference type="EMBL" id="KKR14213.1"/>
    </source>
</evidence>
<dbReference type="SUPFAM" id="SSF102735">
    <property type="entry name" value="Trigger factor ribosome-binding domain"/>
    <property type="match status" value="1"/>
</dbReference>
<comment type="subcellular location">
    <subcellularLocation>
        <location evidence="2">Cytoplasm</location>
    </subcellularLocation>
</comment>
<dbReference type="SUPFAM" id="SSF109998">
    <property type="entry name" value="Triger factor/SurA peptide-binding domain-like"/>
    <property type="match status" value="1"/>
</dbReference>
<evidence type="ECO:0000256" key="5">
    <source>
        <dbReference type="ARBA" id="ARBA00016902"/>
    </source>
</evidence>
<dbReference type="InterPro" id="IPR027304">
    <property type="entry name" value="Trigger_fact/SurA_dom_sf"/>
</dbReference>
<dbReference type="GO" id="GO:0043022">
    <property type="term" value="F:ribosome binding"/>
    <property type="evidence" value="ECO:0007669"/>
    <property type="project" value="TreeGrafter"/>
</dbReference>
<evidence type="ECO:0000256" key="1">
    <source>
        <dbReference type="ARBA" id="ARBA00000971"/>
    </source>
</evidence>
<dbReference type="InterPro" id="IPR036611">
    <property type="entry name" value="Trigger_fac_ribosome-bd_sf"/>
</dbReference>
<feature type="domain" description="Trigger factor ribosome-binding bacterial" evidence="10">
    <location>
        <begin position="20"/>
        <end position="134"/>
    </location>
</feature>
<comment type="catalytic activity">
    <reaction evidence="1">
        <text>[protein]-peptidylproline (omega=180) = [protein]-peptidylproline (omega=0)</text>
        <dbReference type="Rhea" id="RHEA:16237"/>
        <dbReference type="Rhea" id="RHEA-COMP:10747"/>
        <dbReference type="Rhea" id="RHEA-COMP:10748"/>
        <dbReference type="ChEBI" id="CHEBI:83833"/>
        <dbReference type="ChEBI" id="CHEBI:83834"/>
        <dbReference type="EC" id="5.2.1.8"/>
    </reaction>
</comment>
<dbReference type="InterPro" id="IPR037041">
    <property type="entry name" value="Trigger_fac_C_sf"/>
</dbReference>
<feature type="domain" description="Trigger factor C-terminal" evidence="11">
    <location>
        <begin position="152"/>
        <end position="293"/>
    </location>
</feature>
<evidence type="ECO:0000313" key="13">
    <source>
        <dbReference type="Proteomes" id="UP000034690"/>
    </source>
</evidence>
<dbReference type="GO" id="GO:0044183">
    <property type="term" value="F:protein folding chaperone"/>
    <property type="evidence" value="ECO:0007669"/>
    <property type="project" value="TreeGrafter"/>
</dbReference>
<dbReference type="InterPro" id="IPR008881">
    <property type="entry name" value="Trigger_fac_ribosome-bd_bac"/>
</dbReference>
<gene>
    <name evidence="12" type="ORF">UT40_C0004G0036</name>
</gene>
<proteinExistence type="inferred from homology"/>
<dbReference type="Pfam" id="PF05697">
    <property type="entry name" value="Trigger_N"/>
    <property type="match status" value="1"/>
</dbReference>
<dbReference type="Pfam" id="PF05698">
    <property type="entry name" value="Trigger_C"/>
    <property type="match status" value="1"/>
</dbReference>
<evidence type="ECO:0000256" key="2">
    <source>
        <dbReference type="ARBA" id="ARBA00004496"/>
    </source>
</evidence>
<dbReference type="Gene3D" id="3.30.70.1050">
    <property type="entry name" value="Trigger factor ribosome-binding domain"/>
    <property type="match status" value="1"/>
</dbReference>
<reference evidence="12 13" key="1">
    <citation type="journal article" date="2015" name="Nature">
        <title>rRNA introns, odd ribosomes, and small enigmatic genomes across a large radiation of phyla.</title>
        <authorList>
            <person name="Brown C.T."/>
            <person name="Hug L.A."/>
            <person name="Thomas B.C."/>
            <person name="Sharon I."/>
            <person name="Castelle C.J."/>
            <person name="Singh A."/>
            <person name="Wilkins M.J."/>
            <person name="Williams K.H."/>
            <person name="Banfield J.F."/>
        </authorList>
    </citation>
    <scope>NUCLEOTIDE SEQUENCE [LARGE SCALE GENOMIC DNA]</scope>
</reference>
<evidence type="ECO:0000256" key="4">
    <source>
        <dbReference type="ARBA" id="ARBA00013194"/>
    </source>
</evidence>
<comment type="caution">
    <text evidence="12">The sequence shown here is derived from an EMBL/GenBank/DDBJ whole genome shotgun (WGS) entry which is preliminary data.</text>
</comment>
<dbReference type="GO" id="GO:0051083">
    <property type="term" value="P:'de novo' cotranslational protein folding"/>
    <property type="evidence" value="ECO:0007669"/>
    <property type="project" value="TreeGrafter"/>
</dbReference>
<keyword evidence="8" id="KW-0413">Isomerase</keyword>
<evidence type="ECO:0000256" key="9">
    <source>
        <dbReference type="ARBA" id="ARBA00029986"/>
    </source>
</evidence>
<accession>A0A0G0NFF0</accession>
<dbReference type="EMBL" id="LBWQ01000004">
    <property type="protein sequence ID" value="KKR14213.1"/>
    <property type="molecule type" value="Genomic_DNA"/>
</dbReference>